<dbReference type="EC" id="1.3.1.12" evidence="3"/>
<dbReference type="SUPFAM" id="SSF51735">
    <property type="entry name" value="NAD(P)-binding Rossmann-fold domains"/>
    <property type="match status" value="1"/>
</dbReference>
<dbReference type="SUPFAM" id="SSF48179">
    <property type="entry name" value="6-phosphogluconate dehydrogenase C-terminal domain-like"/>
    <property type="match status" value="1"/>
</dbReference>
<dbReference type="Gene3D" id="3.40.50.720">
    <property type="entry name" value="NAD(P)-binding Rossmann-like Domain"/>
    <property type="match status" value="1"/>
</dbReference>
<dbReference type="PANTHER" id="PTHR21363:SF0">
    <property type="entry name" value="PREPHENATE DEHYDROGENASE [NADP(+)]"/>
    <property type="match status" value="1"/>
</dbReference>
<dbReference type="AlphaFoldDB" id="A0A413R6U4"/>
<keyword evidence="14" id="KW-1185">Reference proteome</keyword>
<sequence>MREHITFGFVGIGLIGGSVAKALRRVYPSCKIIVYNRSAEPRVMAINDGTANVAVPQVDETFNECDYIFLCTPVEKNVEYLKILKDIIKDDCIITDVGSVKGNIHRAVKELGLEKNFIGGHPMAGSEKTSYTYANDRLVENAYYAITPTDAVSKERVEEFTEIVQGIGAIPINISYEEHDKVVATISHLPHLIAASLVNLVKHNDSKNEYMKTMAAGGFKDITRIASSSPEMWEQICMTNNTNISDMLQKYVDSLLEIKEDLDQHKGQGIFDLISESRDYRDSIEDRNNSLISRSYNVYCNIIDESGAIATIATILATNGVSIKNIGIIHNREFEDGVLKISFYDETSADKAVEQLERHRYNVIKRK</sequence>
<comment type="catalytic activity">
    <reaction evidence="10">
        <text>prephenate + NAD(+) = 3-(4-hydroxyphenyl)pyruvate + CO2 + NADH</text>
        <dbReference type="Rhea" id="RHEA:13869"/>
        <dbReference type="ChEBI" id="CHEBI:16526"/>
        <dbReference type="ChEBI" id="CHEBI:29934"/>
        <dbReference type="ChEBI" id="CHEBI:36242"/>
        <dbReference type="ChEBI" id="CHEBI:57540"/>
        <dbReference type="ChEBI" id="CHEBI:57945"/>
        <dbReference type="EC" id="1.3.1.12"/>
    </reaction>
</comment>
<dbReference type="InterPro" id="IPR002912">
    <property type="entry name" value="ACT_dom"/>
</dbReference>
<feature type="domain" description="ACT" evidence="12">
    <location>
        <begin position="297"/>
        <end position="367"/>
    </location>
</feature>
<dbReference type="GO" id="GO:0006571">
    <property type="term" value="P:tyrosine biosynthetic process"/>
    <property type="evidence" value="ECO:0007669"/>
    <property type="project" value="UniProtKB-UniPathway"/>
</dbReference>
<organism evidence="13 14">
    <name type="scientific">Eubacterium ventriosum</name>
    <dbReference type="NCBI Taxonomy" id="39496"/>
    <lineage>
        <taxon>Bacteria</taxon>
        <taxon>Bacillati</taxon>
        <taxon>Bacillota</taxon>
        <taxon>Clostridia</taxon>
        <taxon>Eubacteriales</taxon>
        <taxon>Eubacteriaceae</taxon>
        <taxon>Eubacterium</taxon>
    </lineage>
</organism>
<evidence type="ECO:0000256" key="4">
    <source>
        <dbReference type="ARBA" id="ARBA00016891"/>
    </source>
</evidence>
<dbReference type="InterPro" id="IPR008927">
    <property type="entry name" value="6-PGluconate_DH-like_C_sf"/>
</dbReference>
<comment type="similarity">
    <text evidence="2">Belongs to the prephenate/arogenate dehydrogenase family.</text>
</comment>
<evidence type="ECO:0000256" key="6">
    <source>
        <dbReference type="ARBA" id="ARBA00022605"/>
    </source>
</evidence>
<dbReference type="GO" id="GO:0070403">
    <property type="term" value="F:NAD+ binding"/>
    <property type="evidence" value="ECO:0007669"/>
    <property type="project" value="InterPro"/>
</dbReference>
<feature type="domain" description="Prephenate/arogenate dehydrogenase" evidence="11">
    <location>
        <begin position="5"/>
        <end position="292"/>
    </location>
</feature>
<dbReference type="InterPro" id="IPR036291">
    <property type="entry name" value="NAD(P)-bd_dom_sf"/>
</dbReference>
<reference evidence="13 14" key="1">
    <citation type="submission" date="2018-08" db="EMBL/GenBank/DDBJ databases">
        <title>A genome reference for cultivated species of the human gut microbiota.</title>
        <authorList>
            <person name="Zou Y."/>
            <person name="Xue W."/>
            <person name="Luo G."/>
        </authorList>
    </citation>
    <scope>NUCLEOTIDE SEQUENCE [LARGE SCALE GENOMIC DNA]</scope>
    <source>
        <strain evidence="13 14">AM44-11BH</strain>
    </source>
</reference>
<evidence type="ECO:0000259" key="12">
    <source>
        <dbReference type="PROSITE" id="PS51671"/>
    </source>
</evidence>
<evidence type="ECO:0000256" key="7">
    <source>
        <dbReference type="ARBA" id="ARBA00023002"/>
    </source>
</evidence>
<name>A0A413R6U4_9FIRM</name>
<evidence type="ECO:0000256" key="5">
    <source>
        <dbReference type="ARBA" id="ARBA00022498"/>
    </source>
</evidence>
<dbReference type="GO" id="GO:0004665">
    <property type="term" value="F:prephenate dehydrogenase (NADP+) activity"/>
    <property type="evidence" value="ECO:0007669"/>
    <property type="project" value="InterPro"/>
</dbReference>
<keyword evidence="5" id="KW-0827">Tyrosine biosynthesis</keyword>
<evidence type="ECO:0000256" key="9">
    <source>
        <dbReference type="ARBA" id="ARBA00023141"/>
    </source>
</evidence>
<dbReference type="SUPFAM" id="SSF55021">
    <property type="entry name" value="ACT-like"/>
    <property type="match status" value="1"/>
</dbReference>
<dbReference type="Pfam" id="PF02153">
    <property type="entry name" value="PDH_N"/>
    <property type="match status" value="1"/>
</dbReference>
<dbReference type="InterPro" id="IPR003099">
    <property type="entry name" value="Prephen_DH"/>
</dbReference>
<evidence type="ECO:0000313" key="13">
    <source>
        <dbReference type="EMBL" id="RHA17715.1"/>
    </source>
</evidence>
<dbReference type="Gene3D" id="3.30.70.260">
    <property type="match status" value="1"/>
</dbReference>
<comment type="pathway">
    <text evidence="1">Amino-acid biosynthesis; L-tyrosine biosynthesis; (4-hydroxyphenyl)pyruvate from prephenate (NAD(+) route): step 1/1.</text>
</comment>
<dbReference type="InterPro" id="IPR045865">
    <property type="entry name" value="ACT-like_dom_sf"/>
</dbReference>
<evidence type="ECO:0000256" key="1">
    <source>
        <dbReference type="ARBA" id="ARBA00005067"/>
    </source>
</evidence>
<dbReference type="UniPathway" id="UPA00122">
    <property type="reaction ID" value="UER00961"/>
</dbReference>
<dbReference type="Proteomes" id="UP000284779">
    <property type="component" value="Unassembled WGS sequence"/>
</dbReference>
<dbReference type="GO" id="GO:0008977">
    <property type="term" value="F:prephenate dehydrogenase (NAD+) activity"/>
    <property type="evidence" value="ECO:0007669"/>
    <property type="project" value="UniProtKB-EC"/>
</dbReference>
<keyword evidence="7" id="KW-0560">Oxidoreductase</keyword>
<evidence type="ECO:0000256" key="3">
    <source>
        <dbReference type="ARBA" id="ARBA00012068"/>
    </source>
</evidence>
<proteinExistence type="inferred from homology"/>
<dbReference type="InterPro" id="IPR046825">
    <property type="entry name" value="PDH_C"/>
</dbReference>
<comment type="caution">
    <text evidence="13">The sequence shown here is derived from an EMBL/GenBank/DDBJ whole genome shotgun (WGS) entry which is preliminary data.</text>
</comment>
<dbReference type="PANTHER" id="PTHR21363">
    <property type="entry name" value="PREPHENATE DEHYDROGENASE"/>
    <property type="match status" value="1"/>
</dbReference>
<keyword evidence="8" id="KW-0520">NAD</keyword>
<dbReference type="FunFam" id="1.10.3660.10:FF:000003">
    <property type="entry name" value="Prephenate dehydrogenase"/>
    <property type="match status" value="1"/>
</dbReference>
<gene>
    <name evidence="13" type="ORF">DW944_08775</name>
</gene>
<dbReference type="FunFam" id="3.40.50.720:FF:000208">
    <property type="entry name" value="Prephenate dehydrogenase"/>
    <property type="match status" value="1"/>
</dbReference>
<dbReference type="InterPro" id="IPR046826">
    <property type="entry name" value="PDH_N"/>
</dbReference>
<dbReference type="Pfam" id="PF20463">
    <property type="entry name" value="PDH_C"/>
    <property type="match status" value="1"/>
</dbReference>
<keyword evidence="9" id="KW-0057">Aromatic amino acid biosynthesis</keyword>
<dbReference type="PROSITE" id="PS51671">
    <property type="entry name" value="ACT"/>
    <property type="match status" value="1"/>
</dbReference>
<dbReference type="Gene3D" id="1.10.3660.10">
    <property type="entry name" value="6-phosphogluconate dehydrogenase C-terminal like domain"/>
    <property type="match status" value="1"/>
</dbReference>
<evidence type="ECO:0000256" key="10">
    <source>
        <dbReference type="ARBA" id="ARBA00049260"/>
    </source>
</evidence>
<evidence type="ECO:0000259" key="11">
    <source>
        <dbReference type="PROSITE" id="PS51176"/>
    </source>
</evidence>
<dbReference type="RefSeq" id="WP_117971004.1">
    <property type="nucleotide sequence ID" value="NZ_JADMPN010000002.1"/>
</dbReference>
<dbReference type="InterPro" id="IPR050812">
    <property type="entry name" value="Preph/Arog_dehydrog"/>
</dbReference>
<accession>A0A413R6U4</accession>
<protein>
    <recommendedName>
        <fullName evidence="4">Prephenate dehydrogenase</fullName>
        <ecNumber evidence="3">1.3.1.12</ecNumber>
    </recommendedName>
</protein>
<evidence type="ECO:0000313" key="14">
    <source>
        <dbReference type="Proteomes" id="UP000284779"/>
    </source>
</evidence>
<dbReference type="PROSITE" id="PS51176">
    <property type="entry name" value="PDH_ADH"/>
    <property type="match status" value="1"/>
</dbReference>
<evidence type="ECO:0000256" key="2">
    <source>
        <dbReference type="ARBA" id="ARBA00007964"/>
    </source>
</evidence>
<dbReference type="EMBL" id="QSFD01000008">
    <property type="protein sequence ID" value="RHA17715.1"/>
    <property type="molecule type" value="Genomic_DNA"/>
</dbReference>
<keyword evidence="6" id="KW-0028">Amino-acid biosynthesis</keyword>
<evidence type="ECO:0000256" key="8">
    <source>
        <dbReference type="ARBA" id="ARBA00023027"/>
    </source>
</evidence>